<evidence type="ECO:0000313" key="3">
    <source>
        <dbReference type="Proteomes" id="UP001359469"/>
    </source>
</evidence>
<keyword evidence="1" id="KW-0732">Signal</keyword>
<evidence type="ECO:0000313" key="2">
    <source>
        <dbReference type="EMBL" id="MEI7063617.1"/>
    </source>
</evidence>
<evidence type="ECO:0000256" key="1">
    <source>
        <dbReference type="SAM" id="SignalP"/>
    </source>
</evidence>
<proteinExistence type="predicted"/>
<sequence length="86" mass="9291">MKTFIFARRISQRLLTAIKLGAAVSSATRFSAWAFPGMGSLWRSQHPAMSLFGNDIQPDVGSGLGTLPIWFFFSFLQQPALVAGGG</sequence>
<dbReference type="Proteomes" id="UP001359469">
    <property type="component" value="Unassembled WGS sequence"/>
</dbReference>
<keyword evidence="3" id="KW-1185">Reference proteome</keyword>
<dbReference type="EMBL" id="JBBBOO010000004">
    <property type="protein sequence ID" value="MEI7063617.1"/>
    <property type="molecule type" value="Genomic_DNA"/>
</dbReference>
<feature type="signal peptide" evidence="1">
    <location>
        <begin position="1"/>
        <end position="34"/>
    </location>
</feature>
<protein>
    <submittedName>
        <fullName evidence="2">Uncharacterized protein</fullName>
    </submittedName>
</protein>
<name>A0ABU8JLG2_DICCH</name>
<accession>A0ABU8JLG2</accession>
<gene>
    <name evidence="2" type="ORF">WCU84_08070</name>
</gene>
<feature type="chain" id="PRO_5047024464" evidence="1">
    <location>
        <begin position="35"/>
        <end position="86"/>
    </location>
</feature>
<reference evidence="2 3" key="1">
    <citation type="submission" date="2024-03" db="EMBL/GenBank/DDBJ databases">
        <title>Analysis of soft rot Pectobacteriaceae population diversity in US potato growing regions between 2016 and 2022.</title>
        <authorList>
            <person name="Ma X."/>
            <person name="Zhang X."/>
            <person name="Stodghill P."/>
            <person name="Rioux R."/>
            <person name="Babler B."/>
            <person name="Shrestha S."/>
            <person name="Babler B."/>
            <person name="Rivedal H."/>
            <person name="Frost K."/>
            <person name="Hao J."/>
            <person name="Secor G."/>
            <person name="Swingle B."/>
        </authorList>
    </citation>
    <scope>NUCLEOTIDE SEQUENCE [LARGE SCALE GENOMIC DNA]</scope>
    <source>
        <strain evidence="2 3">SR64</strain>
    </source>
</reference>
<dbReference type="RefSeq" id="WP_161624076.1">
    <property type="nucleotide sequence ID" value="NZ_JAFCAF010000001.1"/>
</dbReference>
<organism evidence="2 3">
    <name type="scientific">Dickeya chrysanthemi</name>
    <name type="common">Pectobacterium chrysanthemi</name>
    <name type="synonym">Erwinia chrysanthemi</name>
    <dbReference type="NCBI Taxonomy" id="556"/>
    <lineage>
        <taxon>Bacteria</taxon>
        <taxon>Pseudomonadati</taxon>
        <taxon>Pseudomonadota</taxon>
        <taxon>Gammaproteobacteria</taxon>
        <taxon>Enterobacterales</taxon>
        <taxon>Pectobacteriaceae</taxon>
        <taxon>Dickeya</taxon>
    </lineage>
</organism>
<comment type="caution">
    <text evidence="2">The sequence shown here is derived from an EMBL/GenBank/DDBJ whole genome shotgun (WGS) entry which is preliminary data.</text>
</comment>